<dbReference type="AlphaFoldDB" id="A0A3E1HLN2"/>
<keyword evidence="2" id="KW-1185">Reference proteome</keyword>
<dbReference type="InterPro" id="IPR038332">
    <property type="entry name" value="PPE_sf"/>
</dbReference>
<dbReference type="SUPFAM" id="SSF140459">
    <property type="entry name" value="PE/PPE dimer-like"/>
    <property type="match status" value="1"/>
</dbReference>
<comment type="caution">
    <text evidence="1">The sequence shown here is derived from an EMBL/GenBank/DDBJ whole genome shotgun (WGS) entry which is preliminary data.</text>
</comment>
<dbReference type="Proteomes" id="UP000258522">
    <property type="component" value="Unassembled WGS sequence"/>
</dbReference>
<dbReference type="Gene3D" id="1.20.1260.20">
    <property type="entry name" value="PPE superfamily"/>
    <property type="match status" value="1"/>
</dbReference>
<reference evidence="1 2" key="1">
    <citation type="submission" date="2018-07" db="EMBL/GenBank/DDBJ databases">
        <title>Whole genome sequence of Mycobacterium uberis.</title>
        <authorList>
            <person name="Benjak A."/>
        </authorList>
    </citation>
    <scope>NUCLEOTIDE SEQUENCE [LARGE SCALE GENOMIC DNA]</scope>
    <source>
        <strain evidence="1 2">Jura</strain>
    </source>
</reference>
<dbReference type="EMBL" id="QAYL01000001">
    <property type="protein sequence ID" value="RFD27257.1"/>
    <property type="molecule type" value="Genomic_DNA"/>
</dbReference>
<organism evidence="1 2">
    <name type="scientific">Mycobacterium uberis</name>
    <dbReference type="NCBI Taxonomy" id="2162698"/>
    <lineage>
        <taxon>Bacteria</taxon>
        <taxon>Bacillati</taxon>
        <taxon>Actinomycetota</taxon>
        <taxon>Actinomycetes</taxon>
        <taxon>Mycobacteriales</taxon>
        <taxon>Mycobacteriaceae</taxon>
        <taxon>Mycobacterium</taxon>
    </lineage>
</organism>
<sequence length="67" mass="7616">MATNKIGQYAAEITELDEMYDQYTATDVEAMQCCEQSVHDVLRALLSRDEPPKVNVGLMIEVAWHDQ</sequence>
<protein>
    <submittedName>
        <fullName evidence="1">PPE family protein</fullName>
    </submittedName>
</protein>
<evidence type="ECO:0000313" key="1">
    <source>
        <dbReference type="EMBL" id="RFD27257.1"/>
    </source>
</evidence>
<accession>A0A3E1HLN2</accession>
<evidence type="ECO:0000313" key="2">
    <source>
        <dbReference type="Proteomes" id="UP000258522"/>
    </source>
</evidence>
<name>A0A3E1HLN2_9MYCO</name>
<proteinExistence type="predicted"/>
<dbReference type="RefSeq" id="WP_116539153.1">
    <property type="nucleotide sequence ID" value="NZ_QAYL01000001.1"/>
</dbReference>
<gene>
    <name evidence="1" type="ORF">MUBE_01185</name>
</gene>